<dbReference type="InterPro" id="IPR001633">
    <property type="entry name" value="EAL_dom"/>
</dbReference>
<comment type="caution">
    <text evidence="4">The sequence shown here is derived from an EMBL/GenBank/DDBJ whole genome shotgun (WGS) entry which is preliminary data.</text>
</comment>
<feature type="transmembrane region" description="Helical" evidence="1">
    <location>
        <begin position="109"/>
        <end position="127"/>
    </location>
</feature>
<feature type="domain" description="EAL" evidence="2">
    <location>
        <begin position="411"/>
        <end position="665"/>
    </location>
</feature>
<feature type="transmembrane region" description="Helical" evidence="1">
    <location>
        <begin position="133"/>
        <end position="152"/>
    </location>
</feature>
<gene>
    <name evidence="4" type="ORF">LJ656_18685</name>
</gene>
<dbReference type="CDD" id="cd01949">
    <property type="entry name" value="GGDEF"/>
    <property type="match status" value="1"/>
</dbReference>
<dbReference type="RefSeq" id="WP_230510865.1">
    <property type="nucleotide sequence ID" value="NZ_JAJITD010000009.1"/>
</dbReference>
<feature type="transmembrane region" description="Helical" evidence="1">
    <location>
        <begin position="159"/>
        <end position="181"/>
    </location>
</feature>
<proteinExistence type="predicted"/>
<dbReference type="PANTHER" id="PTHR33121">
    <property type="entry name" value="CYCLIC DI-GMP PHOSPHODIESTERASE PDEF"/>
    <property type="match status" value="1"/>
</dbReference>
<keyword evidence="5" id="KW-1185">Reference proteome</keyword>
<evidence type="ECO:0000259" key="3">
    <source>
        <dbReference type="PROSITE" id="PS50887"/>
    </source>
</evidence>
<reference evidence="4 5" key="1">
    <citation type="submission" date="2021-11" db="EMBL/GenBank/DDBJ databases">
        <authorList>
            <person name="Oh E.-T."/>
            <person name="Kim S.-B."/>
        </authorList>
    </citation>
    <scope>NUCLEOTIDE SEQUENCE [LARGE SCALE GENOMIC DNA]</scope>
    <source>
        <strain evidence="4 5">MMS20-SJTR3</strain>
    </source>
</reference>
<dbReference type="SMART" id="SM00052">
    <property type="entry name" value="EAL"/>
    <property type="match status" value="1"/>
</dbReference>
<feature type="transmembrane region" description="Helical" evidence="1">
    <location>
        <begin position="81"/>
        <end position="102"/>
    </location>
</feature>
<dbReference type="PROSITE" id="PS50887">
    <property type="entry name" value="GGDEF"/>
    <property type="match status" value="1"/>
</dbReference>
<dbReference type="SMART" id="SM00267">
    <property type="entry name" value="GGDEF"/>
    <property type="match status" value="1"/>
</dbReference>
<keyword evidence="1" id="KW-0472">Membrane</keyword>
<dbReference type="InterPro" id="IPR029151">
    <property type="entry name" value="Sensor-like_sf"/>
</dbReference>
<dbReference type="InterPro" id="IPR050706">
    <property type="entry name" value="Cyclic-di-GMP_PDE-like"/>
</dbReference>
<dbReference type="SUPFAM" id="SSF103190">
    <property type="entry name" value="Sensory domain-like"/>
    <property type="match status" value="1"/>
</dbReference>
<dbReference type="InterPro" id="IPR035919">
    <property type="entry name" value="EAL_sf"/>
</dbReference>
<protein>
    <submittedName>
        <fullName evidence="4">Bifunctional diguanylate cyclase/phosphodiesterase</fullName>
    </submittedName>
</protein>
<dbReference type="InterPro" id="IPR000160">
    <property type="entry name" value="GGDEF_dom"/>
</dbReference>
<dbReference type="PANTHER" id="PTHR33121:SF76">
    <property type="entry name" value="SIGNALING PROTEIN"/>
    <property type="match status" value="1"/>
</dbReference>
<dbReference type="InterPro" id="IPR029787">
    <property type="entry name" value="Nucleotide_cyclase"/>
</dbReference>
<dbReference type="Pfam" id="PF00990">
    <property type="entry name" value="GGDEF"/>
    <property type="match status" value="1"/>
</dbReference>
<keyword evidence="1" id="KW-0812">Transmembrane</keyword>
<evidence type="ECO:0000256" key="1">
    <source>
        <dbReference type="SAM" id="Phobius"/>
    </source>
</evidence>
<dbReference type="EMBL" id="JAJITD010000009">
    <property type="protein sequence ID" value="MCC8394622.1"/>
    <property type="molecule type" value="Genomic_DNA"/>
</dbReference>
<feature type="transmembrane region" description="Helical" evidence="1">
    <location>
        <begin position="27"/>
        <end position="45"/>
    </location>
</feature>
<evidence type="ECO:0000313" key="5">
    <source>
        <dbReference type="Proteomes" id="UP001431019"/>
    </source>
</evidence>
<accession>A0ABS8JXI8</accession>
<name>A0ABS8JXI8_9BURK</name>
<sequence length="824" mass="87866">MSAISMQPPEPGLRERFHQRSLDHQRPVSIVTMAFTVIAFLCMVAARTQVSGPAAPLAYRLLCALVLALLVLALPRARSPFAFGALGVAYLLVLTGGVVLNAGGVAQPLLWLLPALVVIPICAGPLWLTPAHFITGSVLFYACVIGLLLGIQRTPEVDAAVWTWVVAVGAPASAVFHFGFYRFRRAHFLLESQLAQLAATDPLTGLQNRRAFVKRAEERLAAPAPGGPLSAIFLDIDNFKSLNDRFGHAVGDHALFRVAQVLMDEVGAGQSVSRIGGEEFALLLDADLAGALRIAERVRAGIAGIERPDGLLSASFGVAEHRPGESFMGLLDRADEALLRAKQSGRNRVCAEGAVPVDAAGAVRVPHEGGGRVSGGPGGEAVGTALVDAAAGTARASAAAEASEAVETAEAAEAAEAAGTAVAPRHLWNDFALISHFQPLYSLSHQKQVGFEALLRGERDDGSLVPPATLFAPQPASDEGALDRASHAVHLDNARRALPADAWLFLNILPATFIADGYADRLTQIVRGAGLEPERVVLEILESHGGSVAEMSRAAGRYRQHGFLIAVDDFGAGQSNLDRLLRIRPDLVKLDGELIRATSHGTQRPILPKLVSLLHQAGMLVVVEGVETEAELILAVESNVDFAQGYLLGRPAREIAPPESVHRRIDDAFDVIAQGRAHQHALFESEVEPYRLELRRAATELRAGAAMDAAFATLAAFARCISCFILDGSGRQLGHEVRGPAWCKDTASLQPVANPRDARWDHRPYFRNAVLLPGEPVTSNPYLSLASGRPCIAVTLAEQLGTERCVVGVELDWSARGLPWPARE</sequence>
<dbReference type="SUPFAM" id="SSF141868">
    <property type="entry name" value="EAL domain-like"/>
    <property type="match status" value="1"/>
</dbReference>
<dbReference type="Pfam" id="PF00563">
    <property type="entry name" value="EAL"/>
    <property type="match status" value="1"/>
</dbReference>
<keyword evidence="1" id="KW-1133">Transmembrane helix</keyword>
<feature type="domain" description="GGDEF" evidence="3">
    <location>
        <begin position="227"/>
        <end position="354"/>
    </location>
</feature>
<dbReference type="NCBIfam" id="TIGR00254">
    <property type="entry name" value="GGDEF"/>
    <property type="match status" value="1"/>
</dbReference>
<dbReference type="PROSITE" id="PS50883">
    <property type="entry name" value="EAL"/>
    <property type="match status" value="1"/>
</dbReference>
<dbReference type="Gene3D" id="3.30.450.20">
    <property type="entry name" value="PAS domain"/>
    <property type="match status" value="1"/>
</dbReference>
<dbReference type="Proteomes" id="UP001431019">
    <property type="component" value="Unassembled WGS sequence"/>
</dbReference>
<feature type="transmembrane region" description="Helical" evidence="1">
    <location>
        <begin position="57"/>
        <end position="75"/>
    </location>
</feature>
<organism evidence="4 5">
    <name type="scientific">Paraburkholderia sejongensis</name>
    <dbReference type="NCBI Taxonomy" id="2886946"/>
    <lineage>
        <taxon>Bacteria</taxon>
        <taxon>Pseudomonadati</taxon>
        <taxon>Pseudomonadota</taxon>
        <taxon>Betaproteobacteria</taxon>
        <taxon>Burkholderiales</taxon>
        <taxon>Burkholderiaceae</taxon>
        <taxon>Paraburkholderia</taxon>
    </lineage>
</organism>
<evidence type="ECO:0000259" key="2">
    <source>
        <dbReference type="PROSITE" id="PS50883"/>
    </source>
</evidence>
<dbReference type="InterPro" id="IPR043128">
    <property type="entry name" value="Rev_trsase/Diguanyl_cyclase"/>
</dbReference>
<dbReference type="Gene3D" id="3.20.20.450">
    <property type="entry name" value="EAL domain"/>
    <property type="match status" value="1"/>
</dbReference>
<dbReference type="CDD" id="cd01948">
    <property type="entry name" value="EAL"/>
    <property type="match status" value="1"/>
</dbReference>
<dbReference type="SUPFAM" id="SSF55073">
    <property type="entry name" value="Nucleotide cyclase"/>
    <property type="match status" value="1"/>
</dbReference>
<evidence type="ECO:0000313" key="4">
    <source>
        <dbReference type="EMBL" id="MCC8394622.1"/>
    </source>
</evidence>
<dbReference type="Gene3D" id="3.30.70.270">
    <property type="match status" value="1"/>
</dbReference>